<keyword evidence="2" id="KW-1185">Reference proteome</keyword>
<sequence>MISLDDIVDMCSLTREEIDAVGAHEHVEGVNAAALAEYMMHAPHGPQHVQQIICEDIRAALRADDLAQARKLFAVLHHYLSAHPEAVRGAEP</sequence>
<name>A0AAE3NRP0_9RHOB</name>
<comment type="caution">
    <text evidence="1">The sequence shown here is derived from an EMBL/GenBank/DDBJ whole genome shotgun (WGS) entry which is preliminary data.</text>
</comment>
<evidence type="ECO:0000313" key="1">
    <source>
        <dbReference type="EMBL" id="MDF0600404.1"/>
    </source>
</evidence>
<dbReference type="Proteomes" id="UP001220964">
    <property type="component" value="Unassembled WGS sequence"/>
</dbReference>
<evidence type="ECO:0000313" key="2">
    <source>
        <dbReference type="Proteomes" id="UP001220964"/>
    </source>
</evidence>
<proteinExistence type="predicted"/>
<protein>
    <submittedName>
        <fullName evidence="1">Uncharacterized protein</fullName>
    </submittedName>
</protein>
<reference evidence="1" key="1">
    <citation type="submission" date="2023-03" db="EMBL/GenBank/DDBJ databases">
        <title>Multiphase analysis and comparison of six strains from genera Psychromarinibacter, Lutimaribacter, and Maritimibacter, including a novel species: Psychromarinibacter sediminicola sp. nov.</title>
        <authorList>
            <person name="Wang Y.-H."/>
            <person name="Ye M.-Q."/>
            <person name="Du Z.-J."/>
        </authorList>
    </citation>
    <scope>NUCLEOTIDE SEQUENCE</scope>
    <source>
        <strain evidence="1">C21-152</strain>
    </source>
</reference>
<dbReference type="EMBL" id="JARGYC010000012">
    <property type="protein sequence ID" value="MDF0600404.1"/>
    <property type="molecule type" value="Genomic_DNA"/>
</dbReference>
<accession>A0AAE3NRP0</accession>
<dbReference type="RefSeq" id="WP_275566548.1">
    <property type="nucleotide sequence ID" value="NZ_JARGYC010000012.1"/>
</dbReference>
<organism evidence="1 2">
    <name type="scientific">Psychromarinibacter sediminicola</name>
    <dbReference type="NCBI Taxonomy" id="3033385"/>
    <lineage>
        <taxon>Bacteria</taxon>
        <taxon>Pseudomonadati</taxon>
        <taxon>Pseudomonadota</taxon>
        <taxon>Alphaproteobacteria</taxon>
        <taxon>Rhodobacterales</taxon>
        <taxon>Paracoccaceae</taxon>
        <taxon>Psychromarinibacter</taxon>
    </lineage>
</organism>
<gene>
    <name evidence="1" type="ORF">P1J78_06655</name>
</gene>
<dbReference type="AlphaFoldDB" id="A0AAE3NRP0"/>